<feature type="compositionally biased region" description="Basic and acidic residues" evidence="1">
    <location>
        <begin position="509"/>
        <end position="521"/>
    </location>
</feature>
<evidence type="ECO:0008006" key="4">
    <source>
        <dbReference type="Google" id="ProtNLM"/>
    </source>
</evidence>
<accession>A0A817ZQL6</accession>
<protein>
    <recommendedName>
        <fullName evidence="4">Transposase</fullName>
    </recommendedName>
</protein>
<comment type="caution">
    <text evidence="2">The sequence shown here is derived from an EMBL/GenBank/DDBJ whole genome shotgun (WGS) entry which is preliminary data.</text>
</comment>
<evidence type="ECO:0000256" key="1">
    <source>
        <dbReference type="SAM" id="MobiDB-lite"/>
    </source>
</evidence>
<dbReference type="Proteomes" id="UP000663869">
    <property type="component" value="Unassembled WGS sequence"/>
</dbReference>
<evidence type="ECO:0000313" key="3">
    <source>
        <dbReference type="Proteomes" id="UP000663869"/>
    </source>
</evidence>
<name>A0A817ZQL6_9BILA</name>
<reference evidence="2" key="1">
    <citation type="submission" date="2021-02" db="EMBL/GenBank/DDBJ databases">
        <authorList>
            <person name="Nowell W R."/>
        </authorList>
    </citation>
    <scope>NUCLEOTIDE SEQUENCE</scope>
</reference>
<sequence>MLNMNHSIGRTRSKDIELLIETYNMFHPQELHFLIQLNQRWSVYDPNRIQNMTAILSRNFAAEYKESDTERIIKYFNSHDSIQLFPSITVDMALAQLDQSLHLNPYQSRYPICLYMLNADMADVLSVQVYTLKGATHPVSIPSSAREFGIWMWDQYPRLLSLFVYLWSNHKTLIKSCGSNFSQCIVIDGHQKCRRRVCRAKNVQVSTEEFESLTVVCCRTPSLGSRFCELHQVYRQQGFGATNCRTIKQCSESYIKRCNRSFGILAGVTNCKIVITFSEIFRSETLREIISLLCSTIRASNYNFPKCGVYDDGCHLVEFIRNHYGQDLKRTSASTSLYETKFSVDRTHFKGHVGRWCRANMNPYKNEMLNGINTQAAEQLFSWVKNYANILSSLGWRRMPIYLLLLFHYKNLERMSIRPTHAFNIASSVPFTPTVSLAHAADTEQVSKYKEQQKQKKAFPLTTDETSCTKLETEIGVKQQVSKQKQSKKKKFKVADMNTIQNLVKKMEELVNKEEKKEIRQRNRKERKQPARINNQQQ</sequence>
<dbReference type="AlphaFoldDB" id="A0A817ZQL6"/>
<evidence type="ECO:0000313" key="2">
    <source>
        <dbReference type="EMBL" id="CAF3396081.1"/>
    </source>
</evidence>
<dbReference type="EMBL" id="CAJNYU010000896">
    <property type="protein sequence ID" value="CAF3396081.1"/>
    <property type="molecule type" value="Genomic_DNA"/>
</dbReference>
<feature type="region of interest" description="Disordered" evidence="1">
    <location>
        <begin position="509"/>
        <end position="538"/>
    </location>
</feature>
<proteinExistence type="predicted"/>
<organism evidence="2 3">
    <name type="scientific">Rotaria socialis</name>
    <dbReference type="NCBI Taxonomy" id="392032"/>
    <lineage>
        <taxon>Eukaryota</taxon>
        <taxon>Metazoa</taxon>
        <taxon>Spiralia</taxon>
        <taxon>Gnathifera</taxon>
        <taxon>Rotifera</taxon>
        <taxon>Eurotatoria</taxon>
        <taxon>Bdelloidea</taxon>
        <taxon>Philodinida</taxon>
        <taxon>Philodinidae</taxon>
        <taxon>Rotaria</taxon>
    </lineage>
</organism>
<gene>
    <name evidence="2" type="ORF">FME351_LOCUS8605</name>
</gene>